<protein>
    <submittedName>
        <fullName evidence="2">Uncharacterized protein</fullName>
    </submittedName>
</protein>
<keyword evidence="3" id="KW-1185">Reference proteome</keyword>
<dbReference type="EMBL" id="JACGZW010000008">
    <property type="protein sequence ID" value="MBB1156246.1"/>
    <property type="molecule type" value="Genomic_DNA"/>
</dbReference>
<gene>
    <name evidence="2" type="ORF">H4281_24110</name>
</gene>
<proteinExistence type="predicted"/>
<organism evidence="2 3">
    <name type="scientific">Amycolatopsis dendrobii</name>
    <dbReference type="NCBI Taxonomy" id="2760662"/>
    <lineage>
        <taxon>Bacteria</taxon>
        <taxon>Bacillati</taxon>
        <taxon>Actinomycetota</taxon>
        <taxon>Actinomycetes</taxon>
        <taxon>Pseudonocardiales</taxon>
        <taxon>Pseudonocardiaceae</taxon>
        <taxon>Amycolatopsis</taxon>
    </lineage>
</organism>
<evidence type="ECO:0000313" key="2">
    <source>
        <dbReference type="EMBL" id="MBB1156246.1"/>
    </source>
</evidence>
<dbReference type="Proteomes" id="UP000526734">
    <property type="component" value="Unassembled WGS sequence"/>
</dbReference>
<dbReference type="RefSeq" id="WP_182893196.1">
    <property type="nucleotide sequence ID" value="NZ_JACGZW010000008.1"/>
</dbReference>
<reference evidence="2 3" key="1">
    <citation type="submission" date="2020-08" db="EMBL/GenBank/DDBJ databases">
        <title>Amycolatopsis sp. nov. DR6-1 isolated from Dendrobium heterocarpum.</title>
        <authorList>
            <person name="Tedsree N."/>
            <person name="Kuncharoen N."/>
            <person name="Likhitwitayawuid K."/>
            <person name="Tanasupawat S."/>
        </authorList>
    </citation>
    <scope>NUCLEOTIDE SEQUENCE [LARGE SCALE GENOMIC DNA]</scope>
    <source>
        <strain evidence="2 3">DR6-1</strain>
    </source>
</reference>
<evidence type="ECO:0000256" key="1">
    <source>
        <dbReference type="SAM" id="MobiDB-lite"/>
    </source>
</evidence>
<sequence>MTVLSGCSDPAPPPVPPPSPKADPEAAQQKIPEAFDAAKGWTAVGADGGKLADPVLAARVGAVLFAVPSPDGKTVRLLAKDEKTGADRWTSAPVELPGEESGYHDVATRLFETAKDGKDYAVLASTGLEGGDAVNKAKEVTHLDVFDLGATANGGKAVRQIAIPVAAGRFTVQDGGTALVEADRATAVADVSTGEVTTYDRSSPSLNAPKPCEHAIGDCNLNLSVPGATARGPLVQGFRAFWTPGGWFSGDAVPAGAAANVGSADVRTYGTPDGKHVLAAWPVEDDATARMWAVHDAATGQVQASVRCAQSTLDDKESRRAGPFLDAGGRYLVAGRAVFDLEAKKGYCFAETATRKAIKVESVDPDGIAYGASESPVRIDLSTGEAKPLPEGTSAPAAIDQSVAVIDKDSDGVYVYPRR</sequence>
<comment type="caution">
    <text evidence="2">The sequence shown here is derived from an EMBL/GenBank/DDBJ whole genome shotgun (WGS) entry which is preliminary data.</text>
</comment>
<feature type="compositionally biased region" description="Pro residues" evidence="1">
    <location>
        <begin position="10"/>
        <end position="21"/>
    </location>
</feature>
<evidence type="ECO:0000313" key="3">
    <source>
        <dbReference type="Proteomes" id="UP000526734"/>
    </source>
</evidence>
<dbReference type="AlphaFoldDB" id="A0A7W3VZU1"/>
<name>A0A7W3VZU1_9PSEU</name>
<feature type="region of interest" description="Disordered" evidence="1">
    <location>
        <begin position="1"/>
        <end position="28"/>
    </location>
</feature>
<accession>A0A7W3VZU1</accession>